<name>A0A9N8VFK2_9GLOM</name>
<accession>A0A9N8VFK2</accession>
<dbReference type="AlphaFoldDB" id="A0A9N8VFK2"/>
<comment type="caution">
    <text evidence="1">The sequence shown here is derived from an EMBL/GenBank/DDBJ whole genome shotgun (WGS) entry which is preliminary data.</text>
</comment>
<gene>
    <name evidence="1" type="ORF">FCALED_LOCUS1251</name>
</gene>
<organism evidence="1 2">
    <name type="scientific">Funneliformis caledonium</name>
    <dbReference type="NCBI Taxonomy" id="1117310"/>
    <lineage>
        <taxon>Eukaryota</taxon>
        <taxon>Fungi</taxon>
        <taxon>Fungi incertae sedis</taxon>
        <taxon>Mucoromycota</taxon>
        <taxon>Glomeromycotina</taxon>
        <taxon>Glomeromycetes</taxon>
        <taxon>Glomerales</taxon>
        <taxon>Glomeraceae</taxon>
        <taxon>Funneliformis</taxon>
    </lineage>
</organism>
<proteinExistence type="predicted"/>
<evidence type="ECO:0000313" key="2">
    <source>
        <dbReference type="Proteomes" id="UP000789570"/>
    </source>
</evidence>
<reference evidence="1" key="1">
    <citation type="submission" date="2021-06" db="EMBL/GenBank/DDBJ databases">
        <authorList>
            <person name="Kallberg Y."/>
            <person name="Tangrot J."/>
            <person name="Rosling A."/>
        </authorList>
    </citation>
    <scope>NUCLEOTIDE SEQUENCE</scope>
    <source>
        <strain evidence="1">UK204</strain>
    </source>
</reference>
<evidence type="ECO:0000313" key="1">
    <source>
        <dbReference type="EMBL" id="CAG8451336.1"/>
    </source>
</evidence>
<dbReference type="OrthoDB" id="2486350at2759"/>
<dbReference type="EMBL" id="CAJVPQ010000153">
    <property type="protein sequence ID" value="CAG8451336.1"/>
    <property type="molecule type" value="Genomic_DNA"/>
</dbReference>
<protein>
    <submittedName>
        <fullName evidence="1">128_t:CDS:1</fullName>
    </submittedName>
</protein>
<dbReference type="Proteomes" id="UP000789570">
    <property type="component" value="Unassembled WGS sequence"/>
</dbReference>
<sequence>MSYKLEFGPSVYIRFNRFSDLSTVSVQRRSAFQYPRLVKRLETVERETSTPISFNLVTTEVSEIEGCLRIYCPINILSGTFVAESISAALRMV</sequence>
<keyword evidence="2" id="KW-1185">Reference proteome</keyword>